<dbReference type="Gene3D" id="1.10.1740.10">
    <property type="match status" value="1"/>
</dbReference>
<reference evidence="2 3" key="1">
    <citation type="submission" date="2016-01" db="EMBL/GenBank/DDBJ databases">
        <title>Complete Genome Sequence of Paenibacillus yonginensis DCY84, a novel Plant Growth-Promoting Bacteria with Elicitation of Induced Systemic Resistance.</title>
        <authorList>
            <person name="Kim Y.J."/>
            <person name="Yang D.C."/>
            <person name="Sukweenadhi J."/>
        </authorList>
    </citation>
    <scope>NUCLEOTIDE SEQUENCE [LARGE SCALE GENOMIC DNA]</scope>
    <source>
        <strain evidence="2 3">DCY84</strain>
    </source>
</reference>
<feature type="domain" description="RNA polymerase sigma-70 region 2" evidence="1">
    <location>
        <begin position="21"/>
        <end position="59"/>
    </location>
</feature>
<dbReference type="GO" id="GO:0006352">
    <property type="term" value="P:DNA-templated transcription initiation"/>
    <property type="evidence" value="ECO:0007669"/>
    <property type="project" value="InterPro"/>
</dbReference>
<evidence type="ECO:0000313" key="2">
    <source>
        <dbReference type="EMBL" id="ANS76294.1"/>
    </source>
</evidence>
<accession>A0A1B1N4E4</accession>
<organism evidence="2 3">
    <name type="scientific">Paenibacillus yonginensis</name>
    <dbReference type="NCBI Taxonomy" id="1462996"/>
    <lineage>
        <taxon>Bacteria</taxon>
        <taxon>Bacillati</taxon>
        <taxon>Bacillota</taxon>
        <taxon>Bacilli</taxon>
        <taxon>Bacillales</taxon>
        <taxon>Paenibacillaceae</taxon>
        <taxon>Paenibacillus</taxon>
    </lineage>
</organism>
<dbReference type="InterPro" id="IPR013325">
    <property type="entry name" value="RNA_pol_sigma_r2"/>
</dbReference>
<dbReference type="KEGG" id="pyg:AWM70_18295"/>
<protein>
    <recommendedName>
        <fullName evidence="1">RNA polymerase sigma-70 region 2 domain-containing protein</fullName>
    </recommendedName>
</protein>
<dbReference type="EMBL" id="CP014167">
    <property type="protein sequence ID" value="ANS76294.1"/>
    <property type="molecule type" value="Genomic_DNA"/>
</dbReference>
<dbReference type="OrthoDB" id="9782703at2"/>
<dbReference type="GO" id="GO:0003700">
    <property type="term" value="F:DNA-binding transcription factor activity"/>
    <property type="evidence" value="ECO:0007669"/>
    <property type="project" value="InterPro"/>
</dbReference>
<dbReference type="Proteomes" id="UP000092573">
    <property type="component" value="Chromosome"/>
</dbReference>
<sequence length="78" mass="8924">MQDNEWAAAACSGDEEAFNRLMTLYRRRLYGIAYSYVGNENDALEVLQEAICRAWITVPFYKGATIESPITAVWKEKN</sequence>
<gene>
    <name evidence="2" type="ORF">AWM70_18295</name>
</gene>
<dbReference type="SUPFAM" id="SSF88946">
    <property type="entry name" value="Sigma2 domain of RNA polymerase sigma factors"/>
    <property type="match status" value="1"/>
</dbReference>
<dbReference type="Pfam" id="PF04542">
    <property type="entry name" value="Sigma70_r2"/>
    <property type="match status" value="1"/>
</dbReference>
<name>A0A1B1N4E4_9BACL</name>
<evidence type="ECO:0000313" key="3">
    <source>
        <dbReference type="Proteomes" id="UP000092573"/>
    </source>
</evidence>
<dbReference type="InterPro" id="IPR007627">
    <property type="entry name" value="RNA_pol_sigma70_r2"/>
</dbReference>
<dbReference type="AlphaFoldDB" id="A0A1B1N4E4"/>
<dbReference type="RefSeq" id="WP_068698799.1">
    <property type="nucleotide sequence ID" value="NZ_CP014167.1"/>
</dbReference>
<keyword evidence="3" id="KW-1185">Reference proteome</keyword>
<proteinExistence type="predicted"/>
<evidence type="ECO:0000259" key="1">
    <source>
        <dbReference type="Pfam" id="PF04542"/>
    </source>
</evidence>